<comment type="function">
    <text evidence="12">Structural component of the gap junctions.</text>
</comment>
<feature type="compositionally biased region" description="Polar residues" evidence="13">
    <location>
        <begin position="432"/>
        <end position="444"/>
    </location>
</feature>
<dbReference type="GO" id="GO:0005243">
    <property type="term" value="F:gap junction channel activity"/>
    <property type="evidence" value="ECO:0007669"/>
    <property type="project" value="TreeGrafter"/>
</dbReference>
<dbReference type="PRINTS" id="PR01262">
    <property type="entry name" value="INNEXIN"/>
</dbReference>
<dbReference type="GO" id="GO:0034220">
    <property type="term" value="P:monoatomic ion transmembrane transport"/>
    <property type="evidence" value="ECO:0007669"/>
    <property type="project" value="UniProtKB-KW"/>
</dbReference>
<evidence type="ECO:0000256" key="10">
    <source>
        <dbReference type="ARBA" id="ARBA00023136"/>
    </source>
</evidence>
<evidence type="ECO:0000256" key="4">
    <source>
        <dbReference type="ARBA" id="ARBA00022475"/>
    </source>
</evidence>
<gene>
    <name evidence="12" type="primary">inx</name>
</gene>
<dbReference type="Pfam" id="PF00876">
    <property type="entry name" value="Innexin"/>
    <property type="match status" value="1"/>
</dbReference>
<feature type="compositionally biased region" description="Low complexity" evidence="13">
    <location>
        <begin position="588"/>
        <end position="616"/>
    </location>
</feature>
<protein>
    <recommendedName>
        <fullName evidence="12">Innexin</fullName>
    </recommendedName>
</protein>
<keyword evidence="3 12" id="KW-0813">Transport</keyword>
<keyword evidence="11 12" id="KW-0407">Ion channel</keyword>
<evidence type="ECO:0000256" key="1">
    <source>
        <dbReference type="ARBA" id="ARBA00004610"/>
    </source>
</evidence>
<evidence type="ECO:0000256" key="3">
    <source>
        <dbReference type="ARBA" id="ARBA00022448"/>
    </source>
</evidence>
<feature type="region of interest" description="Disordered" evidence="13">
    <location>
        <begin position="584"/>
        <end position="642"/>
    </location>
</feature>
<keyword evidence="14" id="KW-1185">Reference proteome</keyword>
<feature type="transmembrane region" description="Helical" evidence="12">
    <location>
        <begin position="149"/>
        <end position="171"/>
    </location>
</feature>
<keyword evidence="10 12" id="KW-0472">Membrane</keyword>
<comment type="subcellular location">
    <subcellularLocation>
        <location evidence="1">Cell junction</location>
        <location evidence="1">Gap junction</location>
    </subcellularLocation>
    <subcellularLocation>
        <location evidence="2 12">Cell membrane</location>
        <topology evidence="2 12">Multi-pass membrane protein</topology>
    </subcellularLocation>
</comment>
<dbReference type="InterPro" id="IPR000990">
    <property type="entry name" value="Innexin"/>
</dbReference>
<evidence type="ECO:0000256" key="6">
    <source>
        <dbReference type="ARBA" id="ARBA00022868"/>
    </source>
</evidence>
<keyword evidence="9 12" id="KW-0406">Ion transport</keyword>
<comment type="caution">
    <text evidence="12">Lacks conserved residue(s) required for the propagation of feature annotation.</text>
</comment>
<dbReference type="PROSITE" id="PS51013">
    <property type="entry name" value="PANNEXIN"/>
    <property type="match status" value="1"/>
</dbReference>
<dbReference type="GO" id="GO:0005921">
    <property type="term" value="C:gap junction"/>
    <property type="evidence" value="ECO:0007669"/>
    <property type="project" value="UniProtKB-SubCell"/>
</dbReference>
<evidence type="ECO:0000256" key="11">
    <source>
        <dbReference type="ARBA" id="ARBA00023303"/>
    </source>
</evidence>
<dbReference type="GO" id="GO:0005886">
    <property type="term" value="C:plasma membrane"/>
    <property type="evidence" value="ECO:0007669"/>
    <property type="project" value="UniProtKB-SubCell"/>
</dbReference>
<dbReference type="PANTHER" id="PTHR11893:SF19">
    <property type="entry name" value="INNEXIN"/>
    <property type="match status" value="1"/>
</dbReference>
<evidence type="ECO:0000256" key="12">
    <source>
        <dbReference type="RuleBase" id="RU010713"/>
    </source>
</evidence>
<evidence type="ECO:0000256" key="2">
    <source>
        <dbReference type="ARBA" id="ARBA00004651"/>
    </source>
</evidence>
<keyword evidence="5 12" id="KW-0812">Transmembrane</keyword>
<evidence type="ECO:0000313" key="15">
    <source>
        <dbReference type="WBParaSite" id="scf7180000424138.g12419"/>
    </source>
</evidence>
<reference evidence="15" key="1">
    <citation type="submission" date="2022-11" db="UniProtKB">
        <authorList>
            <consortium name="WormBaseParasite"/>
        </authorList>
    </citation>
    <scope>IDENTIFICATION</scope>
</reference>
<name>A0A915PCA9_9BILA</name>
<feature type="region of interest" description="Disordered" evidence="13">
    <location>
        <begin position="523"/>
        <end position="542"/>
    </location>
</feature>
<sequence>MRKPFFGSSTALQVSTTGHFHNSLQFGTQRGAHGRETSHYQQAAIFELGAMILQNMFGALSFLRYQKDDDLVDRLSYFYTSSFLIMMAVLVSFKQFGGRPLECWVPAQFTSSWEAYTEMSENTYFVPVDEDIPEEIAERDYRKISYYQWVPFFLLIQAFLFYGPCLIWRLMSDKSGIRLNDIVQMATEKENIEPEYRMRTIESLARHIEAALRYQHTATSRTQYTLHRVFKCFNLRYYESYVTGMYLATKVFYVGNVLTNLLLVNKFLETNNYSIYGLGNFPRVTLLTSDPDRPELFRKEKRKQVEHFLKAYLKVDGVLVLRMIALHAGVMYCTEITDALWKRYLSQHPENLIDEDSVLINFARTQSIRRRIGCSASSTSLAPNHNGSSGGSAGRRVIQRNAHARLSRFLSYRQVPAAVRNTRGAVVYRPNPRSTPGNTTTSSGAAVERGRIINRCNSPFSRRIEQESSVDGAQQQAVAILSQSRVYETIPVSNTQVIVTPSSRPSSRQDEALSKLNRSNLTKQVSIGSCSQTDRPLRHSNIASDDLDDSLCSSESLSHDHSSSSKLTKAIGVVKSPLKKLRSAMLPSSSATKSSAKNSTASDLLPSSDRLSLTRSATPSVHPHDNYQEHSTSTTSSNHNRKISFSLLDTHVEGLETSTGNKSAREVAALEINRLKKKS</sequence>
<dbReference type="AlphaFoldDB" id="A0A915PCA9"/>
<organism evidence="14 15">
    <name type="scientific">Meloidogyne floridensis</name>
    <dbReference type="NCBI Taxonomy" id="298350"/>
    <lineage>
        <taxon>Eukaryota</taxon>
        <taxon>Metazoa</taxon>
        <taxon>Ecdysozoa</taxon>
        <taxon>Nematoda</taxon>
        <taxon>Chromadorea</taxon>
        <taxon>Rhabditida</taxon>
        <taxon>Tylenchina</taxon>
        <taxon>Tylenchomorpha</taxon>
        <taxon>Tylenchoidea</taxon>
        <taxon>Meloidogynidae</taxon>
        <taxon>Meloidogyninae</taxon>
        <taxon>Meloidogyne</taxon>
    </lineage>
</organism>
<evidence type="ECO:0000256" key="7">
    <source>
        <dbReference type="ARBA" id="ARBA00022949"/>
    </source>
</evidence>
<evidence type="ECO:0000256" key="5">
    <source>
        <dbReference type="ARBA" id="ARBA00022692"/>
    </source>
</evidence>
<feature type="region of interest" description="Disordered" evidence="13">
    <location>
        <begin position="499"/>
        <end position="518"/>
    </location>
</feature>
<feature type="region of interest" description="Disordered" evidence="13">
    <location>
        <begin position="427"/>
        <end position="446"/>
    </location>
</feature>
<evidence type="ECO:0000256" key="9">
    <source>
        <dbReference type="ARBA" id="ARBA00023065"/>
    </source>
</evidence>
<dbReference type="Proteomes" id="UP000887560">
    <property type="component" value="Unplaced"/>
</dbReference>
<accession>A0A915PCA9</accession>
<evidence type="ECO:0000256" key="13">
    <source>
        <dbReference type="SAM" id="MobiDB-lite"/>
    </source>
</evidence>
<feature type="compositionally biased region" description="Polar residues" evidence="13">
    <location>
        <begin position="375"/>
        <end position="387"/>
    </location>
</feature>
<proteinExistence type="inferred from homology"/>
<keyword evidence="8 12" id="KW-1133">Transmembrane helix</keyword>
<keyword evidence="4" id="KW-1003">Cell membrane</keyword>
<evidence type="ECO:0000256" key="8">
    <source>
        <dbReference type="ARBA" id="ARBA00022989"/>
    </source>
</evidence>
<comment type="similarity">
    <text evidence="12">Belongs to the pannexin family.</text>
</comment>
<dbReference type="WBParaSite" id="scf7180000424138.g12419">
    <property type="protein sequence ID" value="scf7180000424138.g12419"/>
    <property type="gene ID" value="scf7180000424138.g12419"/>
</dbReference>
<feature type="transmembrane region" description="Helical" evidence="12">
    <location>
        <begin position="43"/>
        <end position="63"/>
    </location>
</feature>
<keyword evidence="6" id="KW-0303">Gap junction</keyword>
<feature type="transmembrane region" description="Helical" evidence="12">
    <location>
        <begin position="75"/>
        <end position="93"/>
    </location>
</feature>
<feature type="region of interest" description="Disordered" evidence="13">
    <location>
        <begin position="375"/>
        <end position="395"/>
    </location>
</feature>
<keyword evidence="7" id="KW-0965">Cell junction</keyword>
<evidence type="ECO:0000313" key="14">
    <source>
        <dbReference type="Proteomes" id="UP000887560"/>
    </source>
</evidence>
<feature type="compositionally biased region" description="Polar residues" evidence="13">
    <location>
        <begin position="523"/>
        <end position="534"/>
    </location>
</feature>
<dbReference type="PANTHER" id="PTHR11893">
    <property type="entry name" value="INNEXIN"/>
    <property type="match status" value="1"/>
</dbReference>